<dbReference type="PROSITE" id="PS51820">
    <property type="entry name" value="PA14"/>
    <property type="match status" value="1"/>
</dbReference>
<dbReference type="Pfam" id="PF10528">
    <property type="entry name" value="GLEYA"/>
    <property type="match status" value="1"/>
</dbReference>
<feature type="chain" id="PRO_5045089744" description="PA14 domain-containing protein" evidence="1">
    <location>
        <begin position="23"/>
        <end position="371"/>
    </location>
</feature>
<reference evidence="3 4" key="1">
    <citation type="submission" date="2024-01" db="EMBL/GenBank/DDBJ databases">
        <title>Complete genome of Cladobotryum mycophilum ATHUM6906.</title>
        <authorList>
            <person name="Christinaki A.C."/>
            <person name="Myridakis A.I."/>
            <person name="Kouvelis V.N."/>
        </authorList>
    </citation>
    <scope>NUCLEOTIDE SEQUENCE [LARGE SCALE GENOMIC DNA]</scope>
    <source>
        <strain evidence="3 4">ATHUM6906</strain>
    </source>
</reference>
<dbReference type="InterPro" id="IPR018871">
    <property type="entry name" value="GLEYA_adhesin_domain"/>
</dbReference>
<gene>
    <name evidence="3" type="ORF">PT974_04469</name>
</gene>
<evidence type="ECO:0000259" key="2">
    <source>
        <dbReference type="PROSITE" id="PS51820"/>
    </source>
</evidence>
<keyword evidence="1" id="KW-0732">Signal</keyword>
<organism evidence="3 4">
    <name type="scientific">Cladobotryum mycophilum</name>
    <dbReference type="NCBI Taxonomy" id="491253"/>
    <lineage>
        <taxon>Eukaryota</taxon>
        <taxon>Fungi</taxon>
        <taxon>Dikarya</taxon>
        <taxon>Ascomycota</taxon>
        <taxon>Pezizomycotina</taxon>
        <taxon>Sordariomycetes</taxon>
        <taxon>Hypocreomycetidae</taxon>
        <taxon>Hypocreales</taxon>
        <taxon>Hypocreaceae</taxon>
        <taxon>Cladobotryum</taxon>
    </lineage>
</organism>
<evidence type="ECO:0000256" key="1">
    <source>
        <dbReference type="SAM" id="SignalP"/>
    </source>
</evidence>
<proteinExistence type="predicted"/>
<sequence>MKLTTKQSLAILALVSPTTVTASPVPEPGLGNIINTVECIVVDVVVKALHAYPSASPFCSSFIHIPTITQSKTVTVTSPTTTVLPTTTGTNTITPVVTSTATDTVTSAAISTACSCLGIPTPTTTVTSTVTLKPTVTSYSPVAATATAAASTSVVTVTATKTVDYCPAPTLCGNQGLQWEYLPNTSGPNADTTYSNFIPQAYKGRSPTYTGVTSSIGGINSPGGQYLTIYGSSQTLYTSNFILNHRGYIYAQQTGTYTFSISGVDDAVYIWVGPFAYSGWLAANANTRVTYDLTHGHPGTGTFTINLSEGQYYPVRVIFAQGGGPAVFQLSVAAPDGTTFLSASTAGSPYLVQYSCDGTTAPVYPAWTAET</sequence>
<feature type="domain" description="PA14" evidence="2">
    <location>
        <begin position="185"/>
        <end position="347"/>
    </location>
</feature>
<evidence type="ECO:0000313" key="3">
    <source>
        <dbReference type="EMBL" id="KAK5996043.1"/>
    </source>
</evidence>
<dbReference type="EMBL" id="JAVFKD010000004">
    <property type="protein sequence ID" value="KAK5996043.1"/>
    <property type="molecule type" value="Genomic_DNA"/>
</dbReference>
<feature type="signal peptide" evidence="1">
    <location>
        <begin position="1"/>
        <end position="22"/>
    </location>
</feature>
<protein>
    <recommendedName>
        <fullName evidence="2">PA14 domain-containing protein</fullName>
    </recommendedName>
</protein>
<dbReference type="Proteomes" id="UP001338125">
    <property type="component" value="Unassembled WGS sequence"/>
</dbReference>
<dbReference type="SUPFAM" id="SSF56988">
    <property type="entry name" value="Anthrax protective antigen"/>
    <property type="match status" value="1"/>
</dbReference>
<keyword evidence="4" id="KW-1185">Reference proteome</keyword>
<accession>A0ABR0SV71</accession>
<name>A0ABR0SV71_9HYPO</name>
<dbReference type="Gene3D" id="2.60.120.1560">
    <property type="match status" value="1"/>
</dbReference>
<dbReference type="InterPro" id="IPR037524">
    <property type="entry name" value="PA14/GLEYA"/>
</dbReference>
<comment type="caution">
    <text evidence="3">The sequence shown here is derived from an EMBL/GenBank/DDBJ whole genome shotgun (WGS) entry which is preliminary data.</text>
</comment>
<evidence type="ECO:0000313" key="4">
    <source>
        <dbReference type="Proteomes" id="UP001338125"/>
    </source>
</evidence>